<dbReference type="GO" id="GO:0031116">
    <property type="term" value="P:positive regulation of microtubule polymerization"/>
    <property type="evidence" value="ECO:0007669"/>
    <property type="project" value="TreeGrafter"/>
</dbReference>
<feature type="compositionally biased region" description="Acidic residues" evidence="4">
    <location>
        <begin position="601"/>
        <end position="612"/>
    </location>
</feature>
<comment type="caution">
    <text evidence="5">The sequence shown here is derived from an EMBL/GenBank/DDBJ whole genome shotgun (WGS) entry which is preliminary data.</text>
</comment>
<organism evidence="5">
    <name type="scientific">Tetraodon nigroviridis</name>
    <name type="common">Spotted green pufferfish</name>
    <name type="synonym">Chelonodon nigroviridis</name>
    <dbReference type="NCBI Taxonomy" id="99883"/>
    <lineage>
        <taxon>Eukaryota</taxon>
        <taxon>Metazoa</taxon>
        <taxon>Chordata</taxon>
        <taxon>Craniata</taxon>
        <taxon>Vertebrata</taxon>
        <taxon>Euteleostomi</taxon>
        <taxon>Actinopterygii</taxon>
        <taxon>Neopterygii</taxon>
        <taxon>Teleostei</taxon>
        <taxon>Neoteleostei</taxon>
        <taxon>Acanthomorphata</taxon>
        <taxon>Eupercaria</taxon>
        <taxon>Tetraodontiformes</taxon>
        <taxon>Tetradontoidea</taxon>
        <taxon>Tetraodontidae</taxon>
        <taxon>Tetraodon</taxon>
    </lineage>
</organism>
<feature type="compositionally biased region" description="Basic and acidic residues" evidence="4">
    <location>
        <begin position="114"/>
        <end position="123"/>
    </location>
</feature>
<feature type="region of interest" description="Disordered" evidence="4">
    <location>
        <begin position="576"/>
        <end position="638"/>
    </location>
</feature>
<feature type="compositionally biased region" description="Low complexity" evidence="4">
    <location>
        <begin position="80"/>
        <end position="113"/>
    </location>
</feature>
<feature type="compositionally biased region" description="Low complexity" evidence="4">
    <location>
        <begin position="716"/>
        <end position="735"/>
    </location>
</feature>
<feature type="region of interest" description="Disordered" evidence="4">
    <location>
        <begin position="707"/>
        <end position="767"/>
    </location>
</feature>
<reference evidence="5" key="2">
    <citation type="submission" date="2004-02" db="EMBL/GenBank/DDBJ databases">
        <authorList>
            <consortium name="Genoscope"/>
            <consortium name="Whitehead Institute Centre for Genome Research"/>
        </authorList>
    </citation>
    <scope>NUCLEOTIDE SEQUENCE</scope>
</reference>
<keyword evidence="2 3" id="KW-0175">Coiled coil</keyword>
<feature type="compositionally biased region" description="Low complexity" evidence="4">
    <location>
        <begin position="124"/>
        <end position="142"/>
    </location>
</feature>
<dbReference type="GO" id="GO:0035371">
    <property type="term" value="C:microtubule plus-end"/>
    <property type="evidence" value="ECO:0007669"/>
    <property type="project" value="TreeGrafter"/>
</dbReference>
<dbReference type="InterPro" id="IPR026179">
    <property type="entry name" value="Slain"/>
</dbReference>
<accession>Q4RWB3</accession>
<evidence type="ECO:0000256" key="4">
    <source>
        <dbReference type="SAM" id="MobiDB-lite"/>
    </source>
</evidence>
<sequence>MSSSKGAEDKLYDTLIPSIIRTDCSPTDSKTSVFTSRTVKTNPDEGDFKTTTVTKTSSTAEDQLYDTLLPRSITSAAKEPSSSFSTRRTSSYSSYTDDSPTTRTTSYTISSSRPSDDVSDQKRYSYTSSNSSYSGVSSPTTTISTRLSRSDDILSEPLYSRSSSVRSERILQEKDLCTQCRKPFDGSAKMVLPEMKINCHATCFKRDRSLRRQAALSPRSQCACYQMEAEVLSPQMMADVSGNGKITNAELEVLKLQELVRKLEKQNEQLRTRANAVNNRPVGPHLQTSLSCLRGGDAPSPSDGFSARYGLSSPTQAPPSSLGARGSPEEAFAYFQPSSVSPDAAEEDGGTDGPTVLDEVEVLDLNVVLPVGDPDSWLYVSSKARLQEEGSVLGPLQWCRQVLDHPGPEVELAKMTLCHRLDQAKRRRGISSVRPYSCIEGLSTLSCPILPYTKSAALTESPATLPSSSQSFVQPRPSCGLTDRTPTFLSNSTLHSKTHSDSVVPPPRLSVQDTGGCVPLGVGHRHAAISPQSSLDSEVGVSELEDDSISMSYKLQDMTDVEVMARLQEESLRQDYASTSATASRRSSSFSLHSLRRSEMDLEEEDEEDEGYDQLPPPQPRLFRTGSMQRGGLPHSHTFSSIRDCKRIATTSQFSLSGLSQYSGPTSVATEAHTSFRNSIDTLRRSMPNLIRTPSMSSVPSIPCLVSPINQSSQGPSSLPTISSLRSSQSFDSSSGLTRLQSSIPSPGQLGQRVQSVGNFPTTPRHPLKATAYVSPTVQQGPSPPHCPLQSVYTPSPTARNCLSPSKPVALCRLPPRSSLPRPASFVGTGGVPRSSKITQPTRSLLTPPKGLAALSALRDGSWKDGCY</sequence>
<proteinExistence type="inferred from homology"/>
<feature type="region of interest" description="Disordered" evidence="4">
    <location>
        <begin position="822"/>
        <end position="844"/>
    </location>
</feature>
<dbReference type="OrthoDB" id="8819875at2759"/>
<evidence type="ECO:0000256" key="3">
    <source>
        <dbReference type="SAM" id="Coils"/>
    </source>
</evidence>
<feature type="region of interest" description="Disordered" evidence="4">
    <location>
        <begin position="75"/>
        <end position="143"/>
    </location>
</feature>
<evidence type="ECO:0000256" key="2">
    <source>
        <dbReference type="ARBA" id="ARBA00023054"/>
    </source>
</evidence>
<dbReference type="GO" id="GO:0031122">
    <property type="term" value="P:cytoplasmic microtubule organization"/>
    <property type="evidence" value="ECO:0007669"/>
    <property type="project" value="TreeGrafter"/>
</dbReference>
<reference evidence="5" key="1">
    <citation type="journal article" date="2004" name="Nature">
        <title>Genome duplication in the teleost fish Tetraodon nigroviridis reveals the early vertebrate proto-karyotype.</title>
        <authorList>
            <person name="Jaillon O."/>
            <person name="Aury J.-M."/>
            <person name="Brunet F."/>
            <person name="Petit J.-L."/>
            <person name="Stange-Thomann N."/>
            <person name="Mauceli E."/>
            <person name="Bouneau L."/>
            <person name="Fischer C."/>
            <person name="Ozouf-Costaz C."/>
            <person name="Bernot A."/>
            <person name="Nicaud S."/>
            <person name="Jaffe D."/>
            <person name="Fisher S."/>
            <person name="Lutfalla G."/>
            <person name="Dossat C."/>
            <person name="Segurens B."/>
            <person name="Dasilva C."/>
            <person name="Salanoubat M."/>
            <person name="Levy M."/>
            <person name="Boudet N."/>
            <person name="Castellano S."/>
            <person name="Anthouard V."/>
            <person name="Jubin C."/>
            <person name="Castelli V."/>
            <person name="Katinka M."/>
            <person name="Vacherie B."/>
            <person name="Biemont C."/>
            <person name="Skalli Z."/>
            <person name="Cattolico L."/>
            <person name="Poulain J."/>
            <person name="De Berardinis V."/>
            <person name="Cruaud C."/>
            <person name="Duprat S."/>
            <person name="Brottier P."/>
            <person name="Coutanceau J.-P."/>
            <person name="Gouzy J."/>
            <person name="Parra G."/>
            <person name="Lardier G."/>
            <person name="Chapple C."/>
            <person name="McKernan K.J."/>
            <person name="McEwan P."/>
            <person name="Bosak S."/>
            <person name="Kellis M."/>
            <person name="Volff J.-N."/>
            <person name="Guigo R."/>
            <person name="Zody M.C."/>
            <person name="Mesirov J."/>
            <person name="Lindblad-Toh K."/>
            <person name="Birren B."/>
            <person name="Nusbaum C."/>
            <person name="Kahn D."/>
            <person name="Robinson-Rechavi M."/>
            <person name="Laudet V."/>
            <person name="Schachter V."/>
            <person name="Quetier F."/>
            <person name="Saurin W."/>
            <person name="Scarpelli C."/>
            <person name="Wincker P."/>
            <person name="Lander E.S."/>
            <person name="Weissenbach J."/>
            <person name="Roest Crollius H."/>
        </authorList>
    </citation>
    <scope>NUCLEOTIDE SEQUENCE [LARGE SCALE GENOMIC DNA]</scope>
</reference>
<feature type="region of interest" description="Disordered" evidence="4">
    <location>
        <begin position="24"/>
        <end position="59"/>
    </location>
</feature>
<dbReference type="KEGG" id="tng:GSTEN00027944G001"/>
<feature type="compositionally biased region" description="Polar residues" evidence="4">
    <location>
        <begin position="752"/>
        <end position="762"/>
    </location>
</feature>
<feature type="compositionally biased region" description="Polar residues" evidence="4">
    <location>
        <begin position="24"/>
        <end position="41"/>
    </location>
</feature>
<dbReference type="EMBL" id="CAAE01014990">
    <property type="protein sequence ID" value="CAG07319.1"/>
    <property type="molecule type" value="Genomic_DNA"/>
</dbReference>
<dbReference type="PANTHER" id="PTHR22406:SF2">
    <property type="entry name" value="SLAIN MOTIF-CONTAINING PROTEIN 1"/>
    <property type="match status" value="1"/>
</dbReference>
<dbReference type="InterPro" id="IPR018247">
    <property type="entry name" value="EF_Hand_1_Ca_BS"/>
</dbReference>
<feature type="region of interest" description="Disordered" evidence="4">
    <location>
        <begin position="292"/>
        <end position="327"/>
    </location>
</feature>
<gene>
    <name evidence="5" type="ORF">GSTENG00027944001</name>
</gene>
<feature type="compositionally biased region" description="Low complexity" evidence="4">
    <location>
        <begin position="578"/>
        <end position="593"/>
    </location>
</feature>
<dbReference type="PANTHER" id="PTHR22406">
    <property type="entry name" value="NASCENT POLYPEPTIDE-ASSOCIATED COMPLEX SUBUNIT ALPHA, MUSCLE-SPECIFIC FORM"/>
    <property type="match status" value="1"/>
</dbReference>
<evidence type="ECO:0000313" key="5">
    <source>
        <dbReference type="EMBL" id="CAG07319.1"/>
    </source>
</evidence>
<feature type="coiled-coil region" evidence="3">
    <location>
        <begin position="246"/>
        <end position="280"/>
    </location>
</feature>
<feature type="compositionally biased region" description="Low complexity" evidence="4">
    <location>
        <begin position="49"/>
        <end position="59"/>
    </location>
</feature>
<evidence type="ECO:0000256" key="1">
    <source>
        <dbReference type="ARBA" id="ARBA00006652"/>
    </source>
</evidence>
<comment type="similarity">
    <text evidence="1">Belongs to the SLAIN motif-containing family.</text>
</comment>
<dbReference type="GO" id="GO:0007020">
    <property type="term" value="P:microtubule nucleation"/>
    <property type="evidence" value="ECO:0007669"/>
    <property type="project" value="TreeGrafter"/>
</dbReference>
<name>Q4RWB3_TETNG</name>
<dbReference type="AlphaFoldDB" id="Q4RWB3"/>
<dbReference type="PROSITE" id="PS00018">
    <property type="entry name" value="EF_HAND_1"/>
    <property type="match status" value="1"/>
</dbReference>
<protein>
    <submittedName>
        <fullName evidence="5">(spotted green pufferfish) hypothetical protein</fullName>
    </submittedName>
</protein>
<feature type="compositionally biased region" description="Polar residues" evidence="4">
    <location>
        <begin position="736"/>
        <end position="746"/>
    </location>
</feature>
<dbReference type="Pfam" id="PF15301">
    <property type="entry name" value="SLAIN"/>
    <property type="match status" value="1"/>
</dbReference>